<feature type="compositionally biased region" description="Basic and acidic residues" evidence="1">
    <location>
        <begin position="90"/>
        <end position="99"/>
    </location>
</feature>
<feature type="region of interest" description="Disordered" evidence="1">
    <location>
        <begin position="1"/>
        <end position="132"/>
    </location>
</feature>
<accession>A0A1X6PBL3</accession>
<protein>
    <submittedName>
        <fullName evidence="2">Uncharacterized protein</fullName>
    </submittedName>
</protein>
<dbReference type="Proteomes" id="UP000218209">
    <property type="component" value="Unassembled WGS sequence"/>
</dbReference>
<feature type="compositionally biased region" description="Pro residues" evidence="1">
    <location>
        <begin position="19"/>
        <end position="29"/>
    </location>
</feature>
<feature type="compositionally biased region" description="Low complexity" evidence="1">
    <location>
        <begin position="50"/>
        <end position="69"/>
    </location>
</feature>
<keyword evidence="3" id="KW-1185">Reference proteome</keyword>
<feature type="compositionally biased region" description="Basic residues" evidence="1">
    <location>
        <begin position="30"/>
        <end position="39"/>
    </location>
</feature>
<organism evidence="2 3">
    <name type="scientific">Porphyra umbilicalis</name>
    <name type="common">Purple laver</name>
    <name type="synonym">Red alga</name>
    <dbReference type="NCBI Taxonomy" id="2786"/>
    <lineage>
        <taxon>Eukaryota</taxon>
        <taxon>Rhodophyta</taxon>
        <taxon>Bangiophyceae</taxon>
        <taxon>Bangiales</taxon>
        <taxon>Bangiaceae</taxon>
        <taxon>Porphyra</taxon>
    </lineage>
</organism>
<evidence type="ECO:0000313" key="2">
    <source>
        <dbReference type="EMBL" id="OSX78126.1"/>
    </source>
</evidence>
<sequence length="177" mass="18678">MAGWQTRGGRRRRAAAGPVPLPPGASPPPPRRRRRRRRDGRSPAGPPCRGGPAAPSGRPTAPTPGAARVGGRHEGGAAAGRLPTVHGVGGRRDRTPDARRRGRHRRRRRRDSRRRRDRDRYGGGGAKRGGVAARRAVAQGLACGRGRRAVTDAAAGAADTVVTHRAGLVDVRGNAKL</sequence>
<feature type="compositionally biased region" description="Basic residues" evidence="1">
    <location>
        <begin position="100"/>
        <end position="117"/>
    </location>
</feature>
<name>A0A1X6PBL3_PORUM</name>
<evidence type="ECO:0000256" key="1">
    <source>
        <dbReference type="SAM" id="MobiDB-lite"/>
    </source>
</evidence>
<dbReference type="AlphaFoldDB" id="A0A1X6PBL3"/>
<gene>
    <name evidence="2" type="ORF">BU14_0120s0009</name>
</gene>
<proteinExistence type="predicted"/>
<reference evidence="2 3" key="1">
    <citation type="submission" date="2017-03" db="EMBL/GenBank/DDBJ databases">
        <title>WGS assembly of Porphyra umbilicalis.</title>
        <authorList>
            <person name="Brawley S.H."/>
            <person name="Blouin N.A."/>
            <person name="Ficko-Blean E."/>
            <person name="Wheeler G.L."/>
            <person name="Lohr M."/>
            <person name="Goodson H.V."/>
            <person name="Jenkins J.W."/>
            <person name="Blaby-Haas C.E."/>
            <person name="Helliwell K.E."/>
            <person name="Chan C."/>
            <person name="Marriage T."/>
            <person name="Bhattacharya D."/>
            <person name="Klein A.S."/>
            <person name="Badis Y."/>
            <person name="Brodie J."/>
            <person name="Cao Y."/>
            <person name="Collen J."/>
            <person name="Dittami S.M."/>
            <person name="Gachon C.M."/>
            <person name="Green B.R."/>
            <person name="Karpowicz S."/>
            <person name="Kim J.W."/>
            <person name="Kudahl U."/>
            <person name="Lin S."/>
            <person name="Michel G."/>
            <person name="Mittag M."/>
            <person name="Olson B.J."/>
            <person name="Pangilinan J."/>
            <person name="Peng Y."/>
            <person name="Qiu H."/>
            <person name="Shu S."/>
            <person name="Singer J.T."/>
            <person name="Smith A.G."/>
            <person name="Sprecher B.N."/>
            <person name="Wagner V."/>
            <person name="Wang W."/>
            <person name="Wang Z.-Y."/>
            <person name="Yan J."/>
            <person name="Yarish C."/>
            <person name="Zoeuner-Riek S."/>
            <person name="Zhuang Y."/>
            <person name="Zou Y."/>
            <person name="Lindquist E.A."/>
            <person name="Grimwood J."/>
            <person name="Barry K."/>
            <person name="Rokhsar D.S."/>
            <person name="Schmutz J."/>
            <person name="Stiller J.W."/>
            <person name="Grossman A.R."/>
            <person name="Prochnik S.E."/>
        </authorList>
    </citation>
    <scope>NUCLEOTIDE SEQUENCE [LARGE SCALE GENOMIC DNA]</scope>
    <source>
        <strain evidence="2">4086291</strain>
    </source>
</reference>
<evidence type="ECO:0000313" key="3">
    <source>
        <dbReference type="Proteomes" id="UP000218209"/>
    </source>
</evidence>
<dbReference type="EMBL" id="KV918820">
    <property type="protein sequence ID" value="OSX78126.1"/>
    <property type="molecule type" value="Genomic_DNA"/>
</dbReference>